<name>A0AA36EWU4_OCTVU</name>
<reference evidence="1" key="1">
    <citation type="submission" date="2023-08" db="EMBL/GenBank/DDBJ databases">
        <authorList>
            <person name="Alioto T."/>
            <person name="Alioto T."/>
            <person name="Gomez Garrido J."/>
        </authorList>
    </citation>
    <scope>NUCLEOTIDE SEQUENCE</scope>
</reference>
<keyword evidence="2" id="KW-1185">Reference proteome</keyword>
<organism evidence="1 2">
    <name type="scientific">Octopus vulgaris</name>
    <name type="common">Common octopus</name>
    <dbReference type="NCBI Taxonomy" id="6645"/>
    <lineage>
        <taxon>Eukaryota</taxon>
        <taxon>Metazoa</taxon>
        <taxon>Spiralia</taxon>
        <taxon>Lophotrochozoa</taxon>
        <taxon>Mollusca</taxon>
        <taxon>Cephalopoda</taxon>
        <taxon>Coleoidea</taxon>
        <taxon>Octopodiformes</taxon>
        <taxon>Octopoda</taxon>
        <taxon>Incirrata</taxon>
        <taxon>Octopodidae</taxon>
        <taxon>Octopus</taxon>
    </lineage>
</organism>
<gene>
    <name evidence="1" type="ORF">OCTVUL_1B017926</name>
</gene>
<proteinExistence type="predicted"/>
<dbReference type="EMBL" id="OX597814">
    <property type="protein sequence ID" value="CAI9714983.1"/>
    <property type="molecule type" value="Genomic_DNA"/>
</dbReference>
<dbReference type="Proteomes" id="UP001162480">
    <property type="component" value="Chromosome 1"/>
</dbReference>
<sequence>MEAGQLFRKRYGENADVIQYIFHSFADLTHDCSSCSGFRVGDWAAAADKDEEDNSYEEEENDVDYIGLNGNNYIQVL</sequence>
<evidence type="ECO:0000313" key="2">
    <source>
        <dbReference type="Proteomes" id="UP001162480"/>
    </source>
</evidence>
<accession>A0AA36EWU4</accession>
<protein>
    <submittedName>
        <fullName evidence="1">Uncharacterized protein</fullName>
    </submittedName>
</protein>
<evidence type="ECO:0000313" key="1">
    <source>
        <dbReference type="EMBL" id="CAI9714983.1"/>
    </source>
</evidence>
<dbReference type="AlphaFoldDB" id="A0AA36EWU4"/>